<feature type="compositionally biased region" description="Low complexity" evidence="1">
    <location>
        <begin position="187"/>
        <end position="198"/>
    </location>
</feature>
<reference evidence="3 4" key="1">
    <citation type="submission" date="2016-10" db="EMBL/GenBank/DDBJ databases">
        <title>The Draft Genome Sequence of Actinokineospora bangkokensis 44EHWT reveals the biosynthetic pathway of antifungal compounds Thailandins with unusual extender unit butylmalonyl-CoA.</title>
        <authorList>
            <person name="Greule A."/>
            <person name="Intra B."/>
            <person name="Flemming S."/>
            <person name="Rommel M.G."/>
            <person name="Panbangred W."/>
            <person name="Bechthold A."/>
        </authorList>
    </citation>
    <scope>NUCLEOTIDE SEQUENCE [LARGE SCALE GENOMIC DNA]</scope>
    <source>
        <strain evidence="3 4">44EHW</strain>
    </source>
</reference>
<gene>
    <name evidence="3" type="ORF">BJP25_30415</name>
</gene>
<dbReference type="Pfam" id="PF07179">
    <property type="entry name" value="SseB"/>
    <property type="match status" value="1"/>
</dbReference>
<dbReference type="NCBIfam" id="NF033532">
    <property type="entry name" value="lone7para_assoc"/>
    <property type="match status" value="1"/>
</dbReference>
<evidence type="ECO:0000313" key="3">
    <source>
        <dbReference type="EMBL" id="OLR90875.1"/>
    </source>
</evidence>
<evidence type="ECO:0000313" key="4">
    <source>
        <dbReference type="Proteomes" id="UP000186040"/>
    </source>
</evidence>
<dbReference type="Proteomes" id="UP000186040">
    <property type="component" value="Unassembled WGS sequence"/>
</dbReference>
<comment type="caution">
    <text evidence="3">The sequence shown here is derived from an EMBL/GenBank/DDBJ whole genome shotgun (WGS) entry which is preliminary data.</text>
</comment>
<dbReference type="InterPro" id="IPR047659">
    <property type="entry name" value="T7SS_assoc"/>
</dbReference>
<dbReference type="InterPro" id="IPR009839">
    <property type="entry name" value="SseB_N"/>
</dbReference>
<feature type="region of interest" description="Disordered" evidence="1">
    <location>
        <begin position="187"/>
        <end position="211"/>
    </location>
</feature>
<dbReference type="EMBL" id="MKQR01000026">
    <property type="protein sequence ID" value="OLR90875.1"/>
    <property type="molecule type" value="Genomic_DNA"/>
</dbReference>
<sequence>MGVKQPEITLDMRVSARSNPNSWLYVIDPEFGPDADVPPWGVVGAYPVDARGEVVERFRFNGDYRPSPAALRLPVTSNPLERLLQLIHTRHRDQRDLLPALLASPLLVYSAGTRAPGGITGFRDQHGRLVVPACTSATHVPPAWPHWREIPGADLARQLRGCPLVLNPQGPLTAVIPAAHLLALLQPPATHTTAPSPTRLRNPMPRGGAHP</sequence>
<evidence type="ECO:0000256" key="1">
    <source>
        <dbReference type="SAM" id="MobiDB-lite"/>
    </source>
</evidence>
<dbReference type="STRING" id="1193682.BJP25_30415"/>
<organism evidence="3 4">
    <name type="scientific">Actinokineospora bangkokensis</name>
    <dbReference type="NCBI Taxonomy" id="1193682"/>
    <lineage>
        <taxon>Bacteria</taxon>
        <taxon>Bacillati</taxon>
        <taxon>Actinomycetota</taxon>
        <taxon>Actinomycetes</taxon>
        <taxon>Pseudonocardiales</taxon>
        <taxon>Pseudonocardiaceae</taxon>
        <taxon>Actinokineospora</taxon>
    </lineage>
</organism>
<keyword evidence="4" id="KW-1185">Reference proteome</keyword>
<feature type="domain" description="SseB protein N-terminal" evidence="2">
    <location>
        <begin position="80"/>
        <end position="181"/>
    </location>
</feature>
<dbReference type="AlphaFoldDB" id="A0A1Q9LFV1"/>
<accession>A0A1Q9LFV1</accession>
<name>A0A1Q9LFV1_9PSEU</name>
<protein>
    <recommendedName>
        <fullName evidence="2">SseB protein N-terminal domain-containing protein</fullName>
    </recommendedName>
</protein>
<proteinExistence type="predicted"/>
<evidence type="ECO:0000259" key="2">
    <source>
        <dbReference type="Pfam" id="PF07179"/>
    </source>
</evidence>